<keyword evidence="2" id="KW-1185">Reference proteome</keyword>
<dbReference type="InterPro" id="IPR012349">
    <property type="entry name" value="Split_barrel_FMN-bd"/>
</dbReference>
<evidence type="ECO:0008006" key="3">
    <source>
        <dbReference type="Google" id="ProtNLM"/>
    </source>
</evidence>
<proteinExistence type="predicted"/>
<reference evidence="1 2" key="1">
    <citation type="submission" date="2019-10" db="EMBL/GenBank/DDBJ databases">
        <title>Nocardia macrotermitis sp. nov. and Nocardia aurantia sp. nov., isolated from the gut of fungus growing-termite Macrotermes natalensis.</title>
        <authorList>
            <person name="Benndorf R."/>
            <person name="Schwitalla J."/>
            <person name="Martin K."/>
            <person name="De Beer W."/>
            <person name="Kaster A.-K."/>
            <person name="Vollmers J."/>
            <person name="Poulsen M."/>
            <person name="Beemelmanns C."/>
        </authorList>
    </citation>
    <scope>NUCLEOTIDE SEQUENCE [LARGE SCALE GENOMIC DNA]</scope>
    <source>
        <strain evidence="1 2">RB20</strain>
    </source>
</reference>
<dbReference type="AlphaFoldDB" id="A0A7K0DAH3"/>
<evidence type="ECO:0000313" key="1">
    <source>
        <dbReference type="EMBL" id="MQY22717.1"/>
    </source>
</evidence>
<sequence length="148" mass="16277">MSDTAGLERKVKQFNKIIVGLQRIGIAFGPMHLLTVPGRRSGLERTAPVNVVPIAGQRYLIQVYPRAGWVANVRSAETATLSRGRRSSTVRLVELSVQERRPLLHDHVLNSPKRVAALFVRSGLTERADAEAVAAAADRIAMFRIVSK</sequence>
<name>A0A7K0DAH3_9NOCA</name>
<protein>
    <recommendedName>
        <fullName evidence="3">Deazaflavin-dependent oxidoreductase, nitroreductase family</fullName>
    </recommendedName>
</protein>
<comment type="caution">
    <text evidence="1">The sequence shown here is derived from an EMBL/GenBank/DDBJ whole genome shotgun (WGS) entry which is preliminary data.</text>
</comment>
<dbReference type="EMBL" id="WEGK01000015">
    <property type="protein sequence ID" value="MQY22717.1"/>
    <property type="molecule type" value="Genomic_DNA"/>
</dbReference>
<dbReference type="Proteomes" id="UP000438448">
    <property type="component" value="Unassembled WGS sequence"/>
</dbReference>
<accession>A0A7K0DAH3</accession>
<dbReference type="OrthoDB" id="3296989at2"/>
<gene>
    <name evidence="1" type="ORF">NRB20_58390</name>
</gene>
<evidence type="ECO:0000313" key="2">
    <source>
        <dbReference type="Proteomes" id="UP000438448"/>
    </source>
</evidence>
<organism evidence="1 2">
    <name type="scientific">Nocardia macrotermitis</name>
    <dbReference type="NCBI Taxonomy" id="2585198"/>
    <lineage>
        <taxon>Bacteria</taxon>
        <taxon>Bacillati</taxon>
        <taxon>Actinomycetota</taxon>
        <taxon>Actinomycetes</taxon>
        <taxon>Mycobacteriales</taxon>
        <taxon>Nocardiaceae</taxon>
        <taxon>Nocardia</taxon>
    </lineage>
</organism>
<dbReference type="RefSeq" id="WP_153414561.1">
    <property type="nucleotide sequence ID" value="NZ_WEGK01000015.1"/>
</dbReference>
<dbReference type="Gene3D" id="2.30.110.10">
    <property type="entry name" value="Electron Transport, Fmn-binding Protein, Chain A"/>
    <property type="match status" value="1"/>
</dbReference>